<evidence type="ECO:0000256" key="1">
    <source>
        <dbReference type="SAM" id="Phobius"/>
    </source>
</evidence>
<gene>
    <name evidence="3" type="ORF">SAMN05660462_02260</name>
</gene>
<accession>A0A1H3R8M4</accession>
<dbReference type="InterPro" id="IPR019606">
    <property type="entry name" value="GerMN"/>
</dbReference>
<dbReference type="OrthoDB" id="1953838at2"/>
<evidence type="ECO:0000313" key="4">
    <source>
        <dbReference type="Proteomes" id="UP000198625"/>
    </source>
</evidence>
<feature type="domain" description="GerMN" evidence="2">
    <location>
        <begin position="203"/>
        <end position="290"/>
    </location>
</feature>
<dbReference type="Proteomes" id="UP000198625">
    <property type="component" value="Unassembled WGS sequence"/>
</dbReference>
<evidence type="ECO:0000259" key="2">
    <source>
        <dbReference type="SMART" id="SM00909"/>
    </source>
</evidence>
<keyword evidence="1" id="KW-0472">Membrane</keyword>
<dbReference type="RefSeq" id="WP_091731267.1">
    <property type="nucleotide sequence ID" value="NZ_FNQE01000025.1"/>
</dbReference>
<dbReference type="STRING" id="415015.SAMN05660462_02260"/>
<sequence>MFKSLYNLLIILTVCIVAMGISVLYSPILDESSIVHSSNNEQITLLASSDYGESLLNPNDIYIKYKSDESFVLDFNEEYQFSLKIFKNEALYKVHNIYNHGSTQVEFTKDTPYSVNINLSQEELELPNGEYKIEIMPNINNNLYNINPLIFNIKYLSNVPYFPAVSNIPDGKTALNLYFMDNQNLVKQLIGITRFINYTQKPLTSIIDELKKGPSLELGLNMNPIVGSYNYVSLKGTTLYVDLPSNEGLYTNGGERSEASMNSLIKSYANYPGVENVRFLVDYNRASTFFNDKDITKSFTINSENKAFLAYASPNRYFLIECDVDNIAEDMTIEKKISSIFQSLQNSSYEYLSSTIPSEIKLLNSRLENNVLILNFDDSFLSAYEDDNNLNRMMLDSILFSFTSLKEVDKVKILINGEVINNFASLDLSYEMPRPLFLNPEN</sequence>
<dbReference type="Pfam" id="PF10646">
    <property type="entry name" value="Germane"/>
    <property type="match status" value="2"/>
</dbReference>
<proteinExistence type="predicted"/>
<reference evidence="4" key="1">
    <citation type="submission" date="2016-10" db="EMBL/GenBank/DDBJ databases">
        <authorList>
            <person name="Varghese N."/>
            <person name="Submissions S."/>
        </authorList>
    </citation>
    <scope>NUCLEOTIDE SEQUENCE [LARGE SCALE GENOMIC DNA]</scope>
    <source>
        <strain evidence="4">DSM 21650</strain>
    </source>
</reference>
<keyword evidence="1" id="KW-0812">Transmembrane</keyword>
<feature type="transmembrane region" description="Helical" evidence="1">
    <location>
        <begin position="7"/>
        <end position="28"/>
    </location>
</feature>
<dbReference type="SMART" id="SM00909">
    <property type="entry name" value="Germane"/>
    <property type="match status" value="2"/>
</dbReference>
<name>A0A1H3R8M4_9FIRM</name>
<keyword evidence="1" id="KW-1133">Transmembrane helix</keyword>
<evidence type="ECO:0000313" key="3">
    <source>
        <dbReference type="EMBL" id="SDZ21675.1"/>
    </source>
</evidence>
<feature type="domain" description="GerMN" evidence="2">
    <location>
        <begin position="337"/>
        <end position="424"/>
    </location>
</feature>
<protein>
    <submittedName>
        <fullName evidence="3">Sporulation and spore germination</fullName>
    </submittedName>
</protein>
<organism evidence="3 4">
    <name type="scientific">Proteiniborus ethanoligenes</name>
    <dbReference type="NCBI Taxonomy" id="415015"/>
    <lineage>
        <taxon>Bacteria</taxon>
        <taxon>Bacillati</taxon>
        <taxon>Bacillota</taxon>
        <taxon>Clostridia</taxon>
        <taxon>Eubacteriales</taxon>
        <taxon>Proteiniborus</taxon>
    </lineage>
</organism>
<dbReference type="EMBL" id="FNQE01000025">
    <property type="protein sequence ID" value="SDZ21675.1"/>
    <property type="molecule type" value="Genomic_DNA"/>
</dbReference>
<keyword evidence="4" id="KW-1185">Reference proteome</keyword>
<dbReference type="AlphaFoldDB" id="A0A1H3R8M4"/>